<dbReference type="AlphaFoldDB" id="H2YBI7"/>
<feature type="transmembrane region" description="Helical" evidence="1">
    <location>
        <begin position="120"/>
        <end position="141"/>
    </location>
</feature>
<keyword evidence="1" id="KW-0472">Membrane</keyword>
<keyword evidence="3" id="KW-1185">Reference proteome</keyword>
<evidence type="ECO:0000256" key="1">
    <source>
        <dbReference type="SAM" id="Phobius"/>
    </source>
</evidence>
<sequence length="201" mass="24343">MLSFVLVLVCFWPNFLFKAFIWVVIRNSNHFLLGLRNYLFCFGFAFGLCFRFLFVLVLGFCCVSFGFLLYLFGLYSEFVLNSFGFFLKGFLFHVAFGLFFDVFRELFCDILYFMFTFRRFILNFYCFLVPFGFISKLFPLFRKLFENPTRNLQFLKILLPPEDGRLFHLLLLLLCFLFITFILDLIILFFNEWMFFCFFIN</sequence>
<evidence type="ECO:0000313" key="3">
    <source>
        <dbReference type="Proteomes" id="UP000007875"/>
    </source>
</evidence>
<reference evidence="2" key="3">
    <citation type="submission" date="2025-09" db="UniProtKB">
        <authorList>
            <consortium name="Ensembl"/>
        </authorList>
    </citation>
    <scope>IDENTIFICATION</scope>
</reference>
<feature type="transmembrane region" description="Helical" evidence="1">
    <location>
        <begin position="6"/>
        <end position="25"/>
    </location>
</feature>
<dbReference type="Ensembl" id="ENSCSAVT00000002727.1">
    <property type="protein sequence ID" value="ENSCSAVP00000002685.1"/>
    <property type="gene ID" value="ENSCSAVG00000001585.1"/>
</dbReference>
<keyword evidence="1" id="KW-1133">Transmembrane helix</keyword>
<organism evidence="2 3">
    <name type="scientific">Ciona savignyi</name>
    <name type="common">Pacific transparent sea squirt</name>
    <dbReference type="NCBI Taxonomy" id="51511"/>
    <lineage>
        <taxon>Eukaryota</taxon>
        <taxon>Metazoa</taxon>
        <taxon>Chordata</taxon>
        <taxon>Tunicata</taxon>
        <taxon>Ascidiacea</taxon>
        <taxon>Phlebobranchia</taxon>
        <taxon>Cionidae</taxon>
        <taxon>Ciona</taxon>
    </lineage>
</organism>
<feature type="transmembrane region" description="Helical" evidence="1">
    <location>
        <begin position="166"/>
        <end position="190"/>
    </location>
</feature>
<accession>H2YBI7</accession>
<proteinExistence type="predicted"/>
<name>H2YBI7_CIOSA</name>
<evidence type="ECO:0000313" key="2">
    <source>
        <dbReference type="Ensembl" id="ENSCSAVP00000002685.1"/>
    </source>
</evidence>
<protein>
    <submittedName>
        <fullName evidence="2">Uncharacterized protein</fullName>
    </submittedName>
</protein>
<dbReference type="HOGENOM" id="CLU_1363113_0_0_1"/>
<reference evidence="3" key="1">
    <citation type="submission" date="2003-08" db="EMBL/GenBank/DDBJ databases">
        <authorList>
            <person name="Birren B."/>
            <person name="Nusbaum C."/>
            <person name="Abebe A."/>
            <person name="Abouelleil A."/>
            <person name="Adekoya E."/>
            <person name="Ait-zahra M."/>
            <person name="Allen N."/>
            <person name="Allen T."/>
            <person name="An P."/>
            <person name="Anderson M."/>
            <person name="Anderson S."/>
            <person name="Arachchi H."/>
            <person name="Armbruster J."/>
            <person name="Bachantsang P."/>
            <person name="Baldwin J."/>
            <person name="Barry A."/>
            <person name="Bayul T."/>
            <person name="Blitshsteyn B."/>
            <person name="Bloom T."/>
            <person name="Blye J."/>
            <person name="Boguslavskiy L."/>
            <person name="Borowsky M."/>
            <person name="Boukhgalter B."/>
            <person name="Brunache A."/>
            <person name="Butler J."/>
            <person name="Calixte N."/>
            <person name="Calvo S."/>
            <person name="Camarata J."/>
            <person name="Campo K."/>
            <person name="Chang J."/>
            <person name="Cheshatsang Y."/>
            <person name="Citroen M."/>
            <person name="Collymore A."/>
            <person name="Considine T."/>
            <person name="Cook A."/>
            <person name="Cooke P."/>
            <person name="Corum B."/>
            <person name="Cuomo C."/>
            <person name="David R."/>
            <person name="Dawoe T."/>
            <person name="Degray S."/>
            <person name="Dodge S."/>
            <person name="Dooley K."/>
            <person name="Dorje P."/>
            <person name="Dorjee K."/>
            <person name="Dorris L."/>
            <person name="Duffey N."/>
            <person name="Dupes A."/>
            <person name="Elkins T."/>
            <person name="Engels R."/>
            <person name="Erickson J."/>
            <person name="Farina A."/>
            <person name="Faro S."/>
            <person name="Ferreira P."/>
            <person name="Fischer H."/>
            <person name="Fitzgerald M."/>
            <person name="Foley K."/>
            <person name="Gage D."/>
            <person name="Galagan J."/>
            <person name="Gearin G."/>
            <person name="Gnerre S."/>
            <person name="Gnirke A."/>
            <person name="Goyette A."/>
            <person name="Graham J."/>
            <person name="Grandbois E."/>
            <person name="Gyaltsen K."/>
            <person name="Hafez N."/>
            <person name="Hagopian D."/>
            <person name="Hagos B."/>
            <person name="Hall J."/>
            <person name="Hatcher B."/>
            <person name="Heller A."/>
            <person name="Higgins H."/>
            <person name="Honan T."/>
            <person name="Horn A."/>
            <person name="Houde N."/>
            <person name="Hughes L."/>
            <person name="Hulme W."/>
            <person name="Husby E."/>
            <person name="Iliev I."/>
            <person name="Jaffe D."/>
            <person name="Jones C."/>
            <person name="Kamal M."/>
            <person name="Kamat A."/>
            <person name="Kamvysselis M."/>
            <person name="Karlsson E."/>
            <person name="Kells C."/>
            <person name="Kieu A."/>
            <person name="Kisner P."/>
            <person name="Kodira C."/>
            <person name="Kulbokas E."/>
            <person name="Labutti K."/>
            <person name="Lama D."/>
            <person name="Landers T."/>
            <person name="Leger J."/>
            <person name="Levine S."/>
            <person name="Lewis D."/>
            <person name="Lewis T."/>
            <person name="Lindblad-toh K."/>
            <person name="Liu X."/>
            <person name="Lokyitsang T."/>
            <person name="Lokyitsang Y."/>
            <person name="Lucien O."/>
            <person name="Lui A."/>
            <person name="Ma L.J."/>
            <person name="Mabbitt R."/>
            <person name="Macdonald J."/>
            <person name="Maclean C."/>
            <person name="Major J."/>
            <person name="Manning J."/>
            <person name="Marabella R."/>
            <person name="Maru K."/>
            <person name="Matthews C."/>
            <person name="Mauceli E."/>
            <person name="Mccarthy M."/>
            <person name="Mcdonough S."/>
            <person name="Mcghee T."/>
            <person name="Meldrim J."/>
            <person name="Meneus L."/>
            <person name="Mesirov J."/>
            <person name="Mihalev A."/>
            <person name="Mihova T."/>
            <person name="Mikkelsen T."/>
            <person name="Mlenga V."/>
            <person name="Moru K."/>
            <person name="Mozes J."/>
            <person name="Mulrain L."/>
            <person name="Munson G."/>
            <person name="Naylor J."/>
            <person name="Newes C."/>
            <person name="Nguyen C."/>
            <person name="Nguyen N."/>
            <person name="Nguyen T."/>
            <person name="Nicol R."/>
            <person name="Nielsen C."/>
            <person name="Nizzari M."/>
            <person name="Norbu C."/>
            <person name="Norbu N."/>
            <person name="O'donnell P."/>
            <person name="Okoawo O."/>
            <person name="O'leary S."/>
            <person name="Omotosho B."/>
            <person name="O'neill K."/>
            <person name="Osman S."/>
            <person name="Parker S."/>
            <person name="Perrin D."/>
            <person name="Phunkhang P."/>
            <person name="Piqani B."/>
            <person name="Purcell S."/>
            <person name="Rachupka T."/>
            <person name="Ramasamy U."/>
            <person name="Rameau R."/>
            <person name="Ray V."/>
            <person name="Raymond C."/>
            <person name="Retta R."/>
            <person name="Richardson S."/>
            <person name="Rise C."/>
            <person name="Rodriguez J."/>
            <person name="Rogers J."/>
            <person name="Rogov P."/>
            <person name="Rutman M."/>
            <person name="Schupbach R."/>
            <person name="Seaman C."/>
            <person name="Settipalli S."/>
            <person name="Sharpe T."/>
            <person name="Sheridan J."/>
            <person name="Sherpa N."/>
            <person name="Shi J."/>
            <person name="Smirnov S."/>
            <person name="Smith C."/>
            <person name="Sougnez C."/>
            <person name="Spencer B."/>
            <person name="Stalker J."/>
            <person name="Stange-thomann N."/>
            <person name="Stavropoulos S."/>
            <person name="Stetson K."/>
            <person name="Stone C."/>
            <person name="Stone S."/>
            <person name="Stubbs M."/>
            <person name="Talamas J."/>
            <person name="Tchuinga P."/>
            <person name="Tenzing P."/>
            <person name="Tesfaye S."/>
            <person name="Theodore J."/>
            <person name="Thoulutsang Y."/>
            <person name="Topham K."/>
            <person name="Towey S."/>
            <person name="Tsamla T."/>
            <person name="Tsomo N."/>
            <person name="Vallee D."/>
            <person name="Vassiliev H."/>
            <person name="Venkataraman V."/>
            <person name="Vinson J."/>
            <person name="Vo A."/>
            <person name="Wade C."/>
            <person name="Wang S."/>
            <person name="Wangchuk T."/>
            <person name="Wangdi T."/>
            <person name="Whittaker C."/>
            <person name="Wilkinson J."/>
            <person name="Wu Y."/>
            <person name="Wyman D."/>
            <person name="Yadav S."/>
            <person name="Yang S."/>
            <person name="Yang X."/>
            <person name="Yeager S."/>
            <person name="Yee E."/>
            <person name="Young G."/>
            <person name="Zainoun J."/>
            <person name="Zembeck L."/>
            <person name="Zimmer A."/>
            <person name="Zody M."/>
            <person name="Lander E."/>
        </authorList>
    </citation>
    <scope>NUCLEOTIDE SEQUENCE [LARGE SCALE GENOMIC DNA]</scope>
</reference>
<feature type="transmembrane region" description="Helical" evidence="1">
    <location>
        <begin position="37"/>
        <end position="70"/>
    </location>
</feature>
<dbReference type="Proteomes" id="UP000007875">
    <property type="component" value="Unassembled WGS sequence"/>
</dbReference>
<keyword evidence="1" id="KW-0812">Transmembrane</keyword>
<reference evidence="2" key="2">
    <citation type="submission" date="2025-08" db="UniProtKB">
        <authorList>
            <consortium name="Ensembl"/>
        </authorList>
    </citation>
    <scope>IDENTIFICATION</scope>
</reference>
<dbReference type="InParanoid" id="H2YBI7"/>